<reference evidence="5 6" key="1">
    <citation type="journal article" date="2019" name="Commun. Biol.">
        <title>The bagworm genome reveals a unique fibroin gene that provides high tensile strength.</title>
        <authorList>
            <person name="Kono N."/>
            <person name="Nakamura H."/>
            <person name="Ohtoshi R."/>
            <person name="Tomita M."/>
            <person name="Numata K."/>
            <person name="Arakawa K."/>
        </authorList>
    </citation>
    <scope>NUCLEOTIDE SEQUENCE [LARGE SCALE GENOMIC DNA]</scope>
</reference>
<evidence type="ECO:0000256" key="1">
    <source>
        <dbReference type="ARBA" id="ARBA00005964"/>
    </source>
</evidence>
<feature type="signal peptide" evidence="3">
    <location>
        <begin position="1"/>
        <end position="16"/>
    </location>
</feature>
<keyword evidence="6" id="KW-1185">Reference proteome</keyword>
<keyword evidence="2" id="KW-0325">Glycoprotein</keyword>
<evidence type="ECO:0000313" key="5">
    <source>
        <dbReference type="EMBL" id="GBP22145.1"/>
    </source>
</evidence>
<comment type="similarity">
    <text evidence="1">Belongs to the type-B carboxylesterase/lipase family.</text>
</comment>
<evidence type="ECO:0000256" key="2">
    <source>
        <dbReference type="ARBA" id="ARBA00023180"/>
    </source>
</evidence>
<evidence type="ECO:0000256" key="3">
    <source>
        <dbReference type="SAM" id="SignalP"/>
    </source>
</evidence>
<dbReference type="Gene3D" id="3.40.50.1820">
    <property type="entry name" value="alpha/beta hydrolase"/>
    <property type="match status" value="1"/>
</dbReference>
<dbReference type="SUPFAM" id="SSF53474">
    <property type="entry name" value="alpha/beta-Hydrolases"/>
    <property type="match status" value="1"/>
</dbReference>
<evidence type="ECO:0000259" key="4">
    <source>
        <dbReference type="Pfam" id="PF00135"/>
    </source>
</evidence>
<dbReference type="Proteomes" id="UP000299102">
    <property type="component" value="Unassembled WGS sequence"/>
</dbReference>
<dbReference type="Pfam" id="PF00135">
    <property type="entry name" value="COesterase"/>
    <property type="match status" value="1"/>
</dbReference>
<dbReference type="InterPro" id="IPR002018">
    <property type="entry name" value="CarbesteraseB"/>
</dbReference>
<comment type="caution">
    <text evidence="5">The sequence shown here is derived from an EMBL/GenBank/DDBJ whole genome shotgun (WGS) entry which is preliminary data.</text>
</comment>
<dbReference type="InterPro" id="IPR029058">
    <property type="entry name" value="AB_hydrolase_fold"/>
</dbReference>
<protein>
    <submittedName>
        <fullName evidence="5">Neuroligin-4, X-linked</fullName>
    </submittedName>
</protein>
<dbReference type="OrthoDB" id="19653at2759"/>
<dbReference type="AlphaFoldDB" id="A0A4C1U6Z4"/>
<name>A0A4C1U6Z4_EUMVA</name>
<feature type="domain" description="Carboxylesterase type B" evidence="4">
    <location>
        <begin position="21"/>
        <end position="281"/>
    </location>
</feature>
<evidence type="ECO:0000313" key="6">
    <source>
        <dbReference type="Proteomes" id="UP000299102"/>
    </source>
</evidence>
<proteinExistence type="inferred from homology"/>
<organism evidence="5 6">
    <name type="scientific">Eumeta variegata</name>
    <name type="common">Bagworm moth</name>
    <name type="synonym">Eumeta japonica</name>
    <dbReference type="NCBI Taxonomy" id="151549"/>
    <lineage>
        <taxon>Eukaryota</taxon>
        <taxon>Metazoa</taxon>
        <taxon>Ecdysozoa</taxon>
        <taxon>Arthropoda</taxon>
        <taxon>Hexapoda</taxon>
        <taxon>Insecta</taxon>
        <taxon>Pterygota</taxon>
        <taxon>Neoptera</taxon>
        <taxon>Endopterygota</taxon>
        <taxon>Lepidoptera</taxon>
        <taxon>Glossata</taxon>
        <taxon>Ditrysia</taxon>
        <taxon>Tineoidea</taxon>
        <taxon>Psychidae</taxon>
        <taxon>Oiketicinae</taxon>
        <taxon>Eumeta</taxon>
    </lineage>
</organism>
<dbReference type="InterPro" id="IPR051093">
    <property type="entry name" value="Neuroligin/BSAL"/>
</dbReference>
<keyword evidence="3" id="KW-0732">Signal</keyword>
<dbReference type="PANTHER" id="PTHR43903">
    <property type="entry name" value="NEUROLIGIN"/>
    <property type="match status" value="1"/>
</dbReference>
<gene>
    <name evidence="5" type="primary">NLGN4X</name>
    <name evidence="5" type="ORF">EVAR_10654_1</name>
</gene>
<accession>A0A4C1U6Z4</accession>
<dbReference type="STRING" id="151549.A0A4C1U6Z4"/>
<feature type="chain" id="PRO_5020021780" evidence="3">
    <location>
        <begin position="17"/>
        <end position="286"/>
    </location>
</feature>
<dbReference type="EMBL" id="BGZK01000137">
    <property type="protein sequence ID" value="GBP22145.1"/>
    <property type="molecule type" value="Genomic_DNA"/>
</dbReference>
<sequence>MLKVLLLFCLVLKVTAEEDFRVVTLDEGDVKGYKYWNGEFYEFYGVPYASAPRGRDRFKGPLPPKPWKGVLEAKDNTIGCVQQYYTNDESEVTTVGIEECLVLNLFVPKVATEKNLVPVLVYIHSGAFAIGHGNMGKYNYLAKHDVLVISWNYRLGALGFLCLGTEEIPGNAGMKDQVAALRWINKNIQKFGGDPKKVTVAGFSVGAGMAELLALSKSTEGLIDKIILDSGSALSPWAVSRDPIRLAKNIAYSLGFNETGDIKDLTKFYLNATVDSLALKKPEFLH</sequence>